<organism evidence="2">
    <name type="scientific">Alsobacter sp. KACC 23698</name>
    <dbReference type="NCBI Taxonomy" id="3149229"/>
    <lineage>
        <taxon>Bacteria</taxon>
        <taxon>Pseudomonadati</taxon>
        <taxon>Pseudomonadota</taxon>
        <taxon>Alphaproteobacteria</taxon>
        <taxon>Hyphomicrobiales</taxon>
        <taxon>Alsobacteraceae</taxon>
        <taxon>Alsobacter</taxon>
    </lineage>
</organism>
<dbReference type="GO" id="GO:0035438">
    <property type="term" value="F:cyclic-di-GMP binding"/>
    <property type="evidence" value="ECO:0007669"/>
    <property type="project" value="InterPro"/>
</dbReference>
<gene>
    <name evidence="2" type="ORF">ABEG18_03485</name>
</gene>
<dbReference type="AlphaFoldDB" id="A0AAU7JHR2"/>
<dbReference type="Pfam" id="PF07238">
    <property type="entry name" value="PilZ"/>
    <property type="match status" value="1"/>
</dbReference>
<reference evidence="2" key="1">
    <citation type="submission" date="2024-05" db="EMBL/GenBank/DDBJ databases">
        <authorList>
            <person name="Kim S."/>
            <person name="Heo J."/>
            <person name="Choi H."/>
            <person name="Choi Y."/>
            <person name="Kwon S.-W."/>
            <person name="Kim Y."/>
        </authorList>
    </citation>
    <scope>NUCLEOTIDE SEQUENCE</scope>
    <source>
        <strain evidence="2">KACC 23698</strain>
    </source>
</reference>
<evidence type="ECO:0000313" key="2">
    <source>
        <dbReference type="EMBL" id="XBO39855.1"/>
    </source>
</evidence>
<name>A0AAU7JHR2_9HYPH</name>
<dbReference type="RefSeq" id="WP_406856707.1">
    <property type="nucleotide sequence ID" value="NZ_CP157484.1"/>
</dbReference>
<dbReference type="EMBL" id="CP157484">
    <property type="protein sequence ID" value="XBO39855.1"/>
    <property type="molecule type" value="Genomic_DNA"/>
</dbReference>
<proteinExistence type="predicted"/>
<feature type="domain" description="PilZ" evidence="1">
    <location>
        <begin position="24"/>
        <end position="108"/>
    </location>
</feature>
<accession>A0AAU7JHR2</accession>
<evidence type="ECO:0000259" key="1">
    <source>
        <dbReference type="Pfam" id="PF07238"/>
    </source>
</evidence>
<protein>
    <submittedName>
        <fullName evidence="2">PilZ domain-containing protein</fullName>
    </submittedName>
</protein>
<dbReference type="InterPro" id="IPR009875">
    <property type="entry name" value="PilZ_domain"/>
</dbReference>
<sequence>MNHPQKPAATTSWLDRFRRVSARNRAFPRHSCALRASLLLPEKALSLDGVVTELSRSGARYREASRYILDRRGSPVVIELPGVALAGVIVNVSPAGYGVRLDDVMDEDLLQGVLNRRDAFPGWREQGDAA</sequence>